<feature type="transmembrane region" description="Helical" evidence="5">
    <location>
        <begin position="410"/>
        <end position="430"/>
    </location>
</feature>
<keyword evidence="8" id="KW-1185">Reference proteome</keyword>
<keyword evidence="2 5" id="KW-0812">Transmembrane</keyword>
<feature type="transmembrane region" description="Helical" evidence="5">
    <location>
        <begin position="148"/>
        <end position="165"/>
    </location>
</feature>
<comment type="caution">
    <text evidence="7">The sequence shown here is derived from an EMBL/GenBank/DDBJ whole genome shotgun (WGS) entry which is preliminary data.</text>
</comment>
<keyword evidence="3 5" id="KW-1133">Transmembrane helix</keyword>
<dbReference type="SUPFAM" id="SSF103473">
    <property type="entry name" value="MFS general substrate transporter"/>
    <property type="match status" value="1"/>
</dbReference>
<feature type="transmembrane region" description="Helical" evidence="5">
    <location>
        <begin position="186"/>
        <end position="210"/>
    </location>
</feature>
<dbReference type="InterPro" id="IPR036259">
    <property type="entry name" value="MFS_trans_sf"/>
</dbReference>
<name>A0ABV9FLV7_9NOCA</name>
<keyword evidence="4 5" id="KW-0472">Membrane</keyword>
<feature type="domain" description="Major facilitator superfamily (MFS) profile" evidence="6">
    <location>
        <begin position="268"/>
        <end position="461"/>
    </location>
</feature>
<dbReference type="PANTHER" id="PTHR23528">
    <property type="match status" value="1"/>
</dbReference>
<dbReference type="Proteomes" id="UP001595914">
    <property type="component" value="Unassembled WGS sequence"/>
</dbReference>
<dbReference type="EMBL" id="JBHSFO010000002">
    <property type="protein sequence ID" value="MFC4603051.1"/>
    <property type="molecule type" value="Genomic_DNA"/>
</dbReference>
<reference evidence="8" key="1">
    <citation type="journal article" date="2019" name="Int. J. Syst. Evol. Microbiol.">
        <title>The Global Catalogue of Microorganisms (GCM) 10K type strain sequencing project: providing services to taxonomists for standard genome sequencing and annotation.</title>
        <authorList>
            <consortium name="The Broad Institute Genomics Platform"/>
            <consortium name="The Broad Institute Genome Sequencing Center for Infectious Disease"/>
            <person name="Wu L."/>
            <person name="Ma J."/>
        </authorList>
    </citation>
    <scope>NUCLEOTIDE SEQUENCE [LARGE SCALE GENOMIC DNA]</scope>
    <source>
        <strain evidence="8">CCUG 54520</strain>
    </source>
</reference>
<evidence type="ECO:0000256" key="1">
    <source>
        <dbReference type="ARBA" id="ARBA00004651"/>
    </source>
</evidence>
<protein>
    <submittedName>
        <fullName evidence="7">MFS transporter</fullName>
    </submittedName>
</protein>
<feature type="transmembrane region" description="Helical" evidence="5">
    <location>
        <begin position="123"/>
        <end position="142"/>
    </location>
</feature>
<gene>
    <name evidence="7" type="ORF">ACFO6S_05045</name>
</gene>
<evidence type="ECO:0000256" key="3">
    <source>
        <dbReference type="ARBA" id="ARBA00022989"/>
    </source>
</evidence>
<feature type="transmembrane region" description="Helical" evidence="5">
    <location>
        <begin position="436"/>
        <end position="455"/>
    </location>
</feature>
<feature type="transmembrane region" description="Helical" evidence="5">
    <location>
        <begin position="347"/>
        <end position="366"/>
    </location>
</feature>
<organism evidence="7 8">
    <name type="scientific">Rhodococcus kronopolitis</name>
    <dbReference type="NCBI Taxonomy" id="1460226"/>
    <lineage>
        <taxon>Bacteria</taxon>
        <taxon>Bacillati</taxon>
        <taxon>Actinomycetota</taxon>
        <taxon>Actinomycetes</taxon>
        <taxon>Mycobacteriales</taxon>
        <taxon>Nocardiaceae</taxon>
        <taxon>Rhodococcus</taxon>
    </lineage>
</organism>
<feature type="transmembrane region" description="Helical" evidence="5">
    <location>
        <begin position="90"/>
        <end position="111"/>
    </location>
</feature>
<feature type="transmembrane region" description="Helical" evidence="5">
    <location>
        <begin position="317"/>
        <end position="338"/>
    </location>
</feature>
<feature type="transmembrane region" description="Helical" evidence="5">
    <location>
        <begin position="372"/>
        <end position="398"/>
    </location>
</feature>
<proteinExistence type="predicted"/>
<dbReference type="Pfam" id="PF07690">
    <property type="entry name" value="MFS_1"/>
    <property type="match status" value="2"/>
</dbReference>
<dbReference type="RefSeq" id="WP_378414720.1">
    <property type="nucleotide sequence ID" value="NZ_JBHSFO010000002.1"/>
</dbReference>
<evidence type="ECO:0000256" key="2">
    <source>
        <dbReference type="ARBA" id="ARBA00022692"/>
    </source>
</evidence>
<accession>A0ABV9FLV7</accession>
<feature type="transmembrane region" description="Helical" evidence="5">
    <location>
        <begin position="39"/>
        <end position="58"/>
    </location>
</feature>
<evidence type="ECO:0000256" key="4">
    <source>
        <dbReference type="ARBA" id="ARBA00023136"/>
    </source>
</evidence>
<dbReference type="InterPro" id="IPR011701">
    <property type="entry name" value="MFS"/>
</dbReference>
<feature type="transmembrane region" description="Helical" evidence="5">
    <location>
        <begin position="216"/>
        <end position="235"/>
    </location>
</feature>
<evidence type="ECO:0000259" key="6">
    <source>
        <dbReference type="PROSITE" id="PS50850"/>
    </source>
</evidence>
<dbReference type="PROSITE" id="PS50850">
    <property type="entry name" value="MFS"/>
    <property type="match status" value="1"/>
</dbReference>
<evidence type="ECO:0000256" key="5">
    <source>
        <dbReference type="SAM" id="Phobius"/>
    </source>
</evidence>
<dbReference type="PANTHER" id="PTHR23528:SF1">
    <property type="entry name" value="MAJOR FACILITATOR SUPERFAMILY (MFS) PROFILE DOMAIN-CONTAINING PROTEIN"/>
    <property type="match status" value="1"/>
</dbReference>
<dbReference type="InterPro" id="IPR020846">
    <property type="entry name" value="MFS_dom"/>
</dbReference>
<dbReference type="Gene3D" id="1.20.1250.20">
    <property type="entry name" value="MFS general substrate transporter like domains"/>
    <property type="match status" value="2"/>
</dbReference>
<evidence type="ECO:0000313" key="7">
    <source>
        <dbReference type="EMBL" id="MFC4603051.1"/>
    </source>
</evidence>
<comment type="subcellular location">
    <subcellularLocation>
        <location evidence="1">Cell membrane</location>
        <topology evidence="1">Multi-pass membrane protein</topology>
    </subcellularLocation>
</comment>
<evidence type="ECO:0000313" key="8">
    <source>
        <dbReference type="Proteomes" id="UP001595914"/>
    </source>
</evidence>
<sequence length="461" mass="48167">MPVLPPESAAPTAPLPVAAPSTAPLPVASRSVAAPSARASRGWIAMFTLAYVGINIAWSGPTQVLMSPQVERLTDGAPWFFSATSKETNLAVIGFIAGIFALLSTPLWGALSDRTASRWGRRTPWMAGGMVVVAAGLVATGFAQSLPAVLLSWVAMQTAINAVISPMSASVPDHVPVAQRGVVSGWYGFAYTLAVVAGTALGTVATAVWAGPTGITVGYLLCAAACVLAMLPFVFSRWETPIAPVDRPPFRFAELLACYWVDVRRYPDFGWAWLTRFLATLSTATALFYLFYYLQDEVGLTRDDAATGGGLRVSDGVLVLTVVYALSVFVTVVLAGVISDRVGKRRVFVSASALFISVATLLMAFVPSFPVVVLAAVILGLGTGVFTSVDFALVTEVLPAAESNGKDIGIINLAIALPNVLSPVVAAVMVNSFGGYTGLYLLSGALSVLAGVLVYRIKGVA</sequence>
<feature type="transmembrane region" description="Helical" evidence="5">
    <location>
        <begin position="273"/>
        <end position="294"/>
    </location>
</feature>